<sequence length="146" mass="15895">MKTIDAKTRAKIARGWAGSSLTQDEYAAKYGISARTLRLYRSRYASRQPPVDQVRAIITGAMQELRDLLDSLDREEPKAACHSVTCTDQKLVEDAGVVGLNDDAVNALVASVRAEFAALPEAEEVGSARPRARPGSFFADMDALPR</sequence>
<dbReference type="EMBL" id="CP001359">
    <property type="protein sequence ID" value="ACL63381.1"/>
    <property type="molecule type" value="Genomic_DNA"/>
</dbReference>
<evidence type="ECO:0000256" key="1">
    <source>
        <dbReference type="SAM" id="MobiDB-lite"/>
    </source>
</evidence>
<name>B8J700_ANAD2</name>
<dbReference type="Proteomes" id="UP000007089">
    <property type="component" value="Chromosome"/>
</dbReference>
<proteinExistence type="predicted"/>
<protein>
    <submittedName>
        <fullName evidence="2">Uncharacterized protein</fullName>
    </submittedName>
</protein>
<dbReference type="AlphaFoldDB" id="B8J700"/>
<reference evidence="2" key="1">
    <citation type="submission" date="2009-01" db="EMBL/GenBank/DDBJ databases">
        <title>Complete sequence of Anaeromyxobacter dehalogenans 2CP-1.</title>
        <authorList>
            <consortium name="US DOE Joint Genome Institute"/>
            <person name="Lucas S."/>
            <person name="Copeland A."/>
            <person name="Lapidus A."/>
            <person name="Glavina del Rio T."/>
            <person name="Dalin E."/>
            <person name="Tice H."/>
            <person name="Bruce D."/>
            <person name="Goodwin L."/>
            <person name="Pitluck S."/>
            <person name="Saunders E."/>
            <person name="Brettin T."/>
            <person name="Detter J.C."/>
            <person name="Han C."/>
            <person name="Larimer F."/>
            <person name="Land M."/>
            <person name="Hauser L."/>
            <person name="Kyrpides N."/>
            <person name="Ovchinnikova G."/>
            <person name="Beliaev A.S."/>
            <person name="Richardson P."/>
        </authorList>
    </citation>
    <scope>NUCLEOTIDE SEQUENCE</scope>
    <source>
        <strain evidence="2">2CP-1</strain>
    </source>
</reference>
<dbReference type="RefSeq" id="WP_012631475.1">
    <property type="nucleotide sequence ID" value="NC_011891.1"/>
</dbReference>
<keyword evidence="3" id="KW-1185">Reference proteome</keyword>
<organism evidence="2 3">
    <name type="scientific">Anaeromyxobacter dehalogenans (strain ATCC BAA-258 / DSM 21875 / 2CP-1)</name>
    <dbReference type="NCBI Taxonomy" id="455488"/>
    <lineage>
        <taxon>Bacteria</taxon>
        <taxon>Pseudomonadati</taxon>
        <taxon>Myxococcota</taxon>
        <taxon>Myxococcia</taxon>
        <taxon>Myxococcales</taxon>
        <taxon>Cystobacterineae</taxon>
        <taxon>Anaeromyxobacteraceae</taxon>
        <taxon>Anaeromyxobacter</taxon>
    </lineage>
</organism>
<feature type="region of interest" description="Disordered" evidence="1">
    <location>
        <begin position="123"/>
        <end position="146"/>
    </location>
</feature>
<accession>B8J700</accession>
<gene>
    <name evidence="2" type="ordered locus">A2cp1_0020</name>
</gene>
<dbReference type="HOGENOM" id="CLU_1773521_0_0_7"/>
<evidence type="ECO:0000313" key="3">
    <source>
        <dbReference type="Proteomes" id="UP000007089"/>
    </source>
</evidence>
<dbReference type="KEGG" id="acp:A2cp1_0020"/>
<evidence type="ECO:0000313" key="2">
    <source>
        <dbReference type="EMBL" id="ACL63381.1"/>
    </source>
</evidence>